<comment type="similarity">
    <text evidence="2">Belongs to the glycosyltransferase 2 family.</text>
</comment>
<comment type="caution">
    <text evidence="7">The sequence shown here is derived from an EMBL/GenBank/DDBJ whole genome shotgun (WGS) entry which is preliminary data.</text>
</comment>
<dbReference type="EMBL" id="SHKL01000001">
    <property type="protein sequence ID" value="RZT87270.1"/>
    <property type="molecule type" value="Genomic_DNA"/>
</dbReference>
<keyword evidence="8" id="KW-1185">Reference proteome</keyword>
<keyword evidence="3" id="KW-0328">Glycosyltransferase</keyword>
<evidence type="ECO:0000313" key="8">
    <source>
        <dbReference type="Proteomes" id="UP000291591"/>
    </source>
</evidence>
<dbReference type="Pfam" id="PF00535">
    <property type="entry name" value="Glycos_transf_2"/>
    <property type="match status" value="1"/>
</dbReference>
<evidence type="ECO:0000313" key="7">
    <source>
        <dbReference type="EMBL" id="RZT87270.1"/>
    </source>
</evidence>
<dbReference type="InterPro" id="IPR001173">
    <property type="entry name" value="Glyco_trans_2-like"/>
</dbReference>
<evidence type="ECO:0000259" key="6">
    <source>
        <dbReference type="Pfam" id="PF02709"/>
    </source>
</evidence>
<dbReference type="RefSeq" id="WP_165438422.1">
    <property type="nucleotide sequence ID" value="NZ_SHKL01000001.1"/>
</dbReference>
<evidence type="ECO:0000256" key="1">
    <source>
        <dbReference type="ARBA" id="ARBA00004776"/>
    </source>
</evidence>
<dbReference type="GO" id="GO:0016757">
    <property type="term" value="F:glycosyltransferase activity"/>
    <property type="evidence" value="ECO:0007669"/>
    <property type="project" value="UniProtKB-KW"/>
</dbReference>
<dbReference type="InterPro" id="IPR029044">
    <property type="entry name" value="Nucleotide-diphossugar_trans"/>
</dbReference>
<comment type="pathway">
    <text evidence="1">Cell wall biogenesis; cell wall polysaccharide biosynthesis.</text>
</comment>
<dbReference type="InterPro" id="IPR027791">
    <property type="entry name" value="Galactosyl_T_C"/>
</dbReference>
<dbReference type="SUPFAM" id="SSF53448">
    <property type="entry name" value="Nucleotide-diphospho-sugar transferases"/>
    <property type="match status" value="1"/>
</dbReference>
<evidence type="ECO:0000256" key="2">
    <source>
        <dbReference type="ARBA" id="ARBA00006739"/>
    </source>
</evidence>
<dbReference type="AlphaFoldDB" id="A0A4V2FR57"/>
<protein>
    <submittedName>
        <fullName evidence="7">GT2 family glycosyltransferase</fullName>
    </submittedName>
</protein>
<dbReference type="Proteomes" id="UP000291591">
    <property type="component" value="Unassembled WGS sequence"/>
</dbReference>
<gene>
    <name evidence="7" type="ORF">EV383_4180</name>
</gene>
<dbReference type="PANTHER" id="PTHR43179:SF12">
    <property type="entry name" value="GALACTOFURANOSYLTRANSFERASE GLFT2"/>
    <property type="match status" value="1"/>
</dbReference>
<dbReference type="PANTHER" id="PTHR43179">
    <property type="entry name" value="RHAMNOSYLTRANSFERASE WBBL"/>
    <property type="match status" value="1"/>
</dbReference>
<feature type="domain" description="Glycosyltransferase 2-like" evidence="5">
    <location>
        <begin position="26"/>
        <end position="144"/>
    </location>
</feature>
<keyword evidence="4 7" id="KW-0808">Transferase</keyword>
<name>A0A4V2FR57_PSEST</name>
<feature type="domain" description="Galactosyltransferase C-terminal" evidence="6">
    <location>
        <begin position="188"/>
        <end position="227"/>
    </location>
</feature>
<evidence type="ECO:0000259" key="5">
    <source>
        <dbReference type="Pfam" id="PF00535"/>
    </source>
</evidence>
<evidence type="ECO:0000256" key="3">
    <source>
        <dbReference type="ARBA" id="ARBA00022676"/>
    </source>
</evidence>
<sequence length="438" mass="46884">MLTDVLVPHNRWDLLAPYPVPRPRVTVVVCHYDQPGALTRMWPALRAQTLAPVEVVVADDGSPTPPAVPAALPSGGCPVRVVRQADLGFRAAAARNAGARDALGEVLVFLDADVVPEPGFVESLTRRVALCPDVLAVGHRRHADLAGLPPGTDPSTAPRLPEPAWLRDGYTGSRDLLDADGRSFRFVISAVMACRTSLFTDLDGFDERFVGYGGEDWDLAYRAWNAGAVLVHEPDAVAWHDGPDWAGRESDHRGRDLEAMRVAALVPEPHTRGAALPGAVPDVLVDLGAPGTGVDPVATARTVHSVLRQSHRDLVVRVDARCDAVDELYAGVVRHDPWTPDQLRRARARVTVHRPIAPDVVARMLDALVTRDLDTVRAVTGDGSVAAVATSTRAAGRSRRWSGWPPGSVGRAAFGHTDLTVDAAGDAGDLAGWFARRP</sequence>
<dbReference type="Pfam" id="PF02709">
    <property type="entry name" value="Glyco_transf_7C"/>
    <property type="match status" value="1"/>
</dbReference>
<accession>A0A4V2FR57</accession>
<evidence type="ECO:0000256" key="4">
    <source>
        <dbReference type="ARBA" id="ARBA00022679"/>
    </source>
</evidence>
<dbReference type="Gene3D" id="3.90.550.10">
    <property type="entry name" value="Spore Coat Polysaccharide Biosynthesis Protein SpsA, Chain A"/>
    <property type="match status" value="1"/>
</dbReference>
<reference evidence="7 8" key="1">
    <citation type="submission" date="2019-02" db="EMBL/GenBank/DDBJ databases">
        <title>Sequencing the genomes of 1000 actinobacteria strains.</title>
        <authorList>
            <person name="Klenk H.-P."/>
        </authorList>
    </citation>
    <scope>NUCLEOTIDE SEQUENCE [LARGE SCALE GENOMIC DNA]</scope>
    <source>
        <strain evidence="7 8">DSM 45779</strain>
    </source>
</reference>
<organism evidence="7 8">
    <name type="scientific">Pseudonocardia sediminis</name>
    <dbReference type="NCBI Taxonomy" id="1397368"/>
    <lineage>
        <taxon>Bacteria</taxon>
        <taxon>Bacillati</taxon>
        <taxon>Actinomycetota</taxon>
        <taxon>Actinomycetes</taxon>
        <taxon>Pseudonocardiales</taxon>
        <taxon>Pseudonocardiaceae</taxon>
        <taxon>Pseudonocardia</taxon>
    </lineage>
</organism>
<proteinExistence type="inferred from homology"/>